<evidence type="ECO:0000313" key="4">
    <source>
        <dbReference type="EMBL" id="CAH3173818.1"/>
    </source>
</evidence>
<dbReference type="Gene3D" id="1.25.40.420">
    <property type="match status" value="1"/>
</dbReference>
<dbReference type="Proteomes" id="UP001159427">
    <property type="component" value="Unassembled WGS sequence"/>
</dbReference>
<reference evidence="4 5" key="1">
    <citation type="submission" date="2022-05" db="EMBL/GenBank/DDBJ databases">
        <authorList>
            <consortium name="Genoscope - CEA"/>
            <person name="William W."/>
        </authorList>
    </citation>
    <scope>NUCLEOTIDE SEQUENCE [LARGE SCALE GENOMIC DNA]</scope>
</reference>
<dbReference type="PROSITE" id="PS50097">
    <property type="entry name" value="BTB"/>
    <property type="match status" value="1"/>
</dbReference>
<dbReference type="InterPro" id="IPR000210">
    <property type="entry name" value="BTB/POZ_dom"/>
</dbReference>
<dbReference type="InterPro" id="IPR015915">
    <property type="entry name" value="Kelch-typ_b-propeller"/>
</dbReference>
<dbReference type="Gene3D" id="2.120.10.80">
    <property type="entry name" value="Kelch-type beta propeller"/>
    <property type="match status" value="2"/>
</dbReference>
<dbReference type="InterPro" id="IPR056737">
    <property type="entry name" value="Beta-prop_ATRN-MKLN-like"/>
</dbReference>
<dbReference type="Pfam" id="PF07707">
    <property type="entry name" value="BACK"/>
    <property type="match status" value="1"/>
</dbReference>
<dbReference type="Pfam" id="PF24681">
    <property type="entry name" value="Kelch_KLHDC2_KLHL20_DRC7"/>
    <property type="match status" value="1"/>
</dbReference>
<accession>A0ABN8R7M3</accession>
<dbReference type="Pfam" id="PF00651">
    <property type="entry name" value="BTB"/>
    <property type="match status" value="1"/>
</dbReference>
<dbReference type="SUPFAM" id="SSF54695">
    <property type="entry name" value="POZ domain"/>
    <property type="match status" value="1"/>
</dbReference>
<gene>
    <name evidence="4" type="ORF">PEVE_00009247</name>
</gene>
<evidence type="ECO:0000256" key="2">
    <source>
        <dbReference type="ARBA" id="ARBA00022737"/>
    </source>
</evidence>
<evidence type="ECO:0000256" key="1">
    <source>
        <dbReference type="ARBA" id="ARBA00022441"/>
    </source>
</evidence>
<comment type="caution">
    <text evidence="4">The sequence shown here is derived from an EMBL/GenBank/DDBJ whole genome shotgun (WGS) entry which is preliminary data.</text>
</comment>
<dbReference type="CDD" id="cd18186">
    <property type="entry name" value="BTB_POZ_ZBTB_KLHL-like"/>
    <property type="match status" value="1"/>
</dbReference>
<keyword evidence="2" id="KW-0677">Repeat</keyword>
<dbReference type="SMART" id="SM00225">
    <property type="entry name" value="BTB"/>
    <property type="match status" value="1"/>
</dbReference>
<sequence length="891" mass="101524">MSRNYVFNAILPHPLVKSDETCTEFVLVAMKDVSSGFEGCYFAQAPRNCLKTWEDCVVVTGRKNTICYLPAENKWFELADQTKNREFYTMCASHGKLFINNGGHSTIERFDPAVNSWAPVTLCSGRPMSLCGVALVNFQGFLYVIGGRKGKERENAVYRYNPDTILWQEVAPMSTSRSALCAVADKETLYAIGGRTKDQLLDVVERYDPKTNLWCRVASTLEKKRNSHSVILRAKVFLFGGFTSLEFPGTSSNNIEMYDPKSNVWTAIQCTSAPSRYCSATSFKGAVFVTGLWDLEHPHDFFWSVYDVDKNEWKPWAKIPLFKKESGMQQFCVEMMKRLDVQRRNEQFCDVVLEVGSGDDLARFKAHRIVLCAGSPFFYNALNSDMKEKKEGVIRLENTSKAVMEELLEYLYTGHVDVTQRNALDLLEIADFFVIPSLKAASNKFIARTLSSSNCLMAYYSAAKYNCTELQIEARDFICENFMSVVEQEDFLNLSMEEVKEWISSDEIRVRGEEDVFQVIVKWLEGKGCVERNTFFELFRRVRLVHMSRNSVFKEILPHPLVRDDKTCTAFVLDAMENVSSGSEECFFAQSPRNCLKTAEDCLVITRKNKTFCYLPTENKWYELEDQSENIYFYTMSACHGKLYINNGEHRQIERYDPAVNSWAPVTLYGDGSMPLRGVALVNFQGFLYVIGGKIGNEHANCVHRYNPDTNLWQEVAPMSISRSELSAVADKDTMYAVGGRTEHQLLDVVERFDPKTKSWCRVASILEKKYRLHGVVLRGKVFLFGGLMSLSSSGPFSSIIEMYDPMSNMWTAIQSTSAPKRCFNATSFKGDVFVTGLWDQESSHGYFLRVYDVDKNEWKPCAKFPYVFHPGAMATVRIPKGILKTCKVLE</sequence>
<protein>
    <recommendedName>
        <fullName evidence="3">BTB domain-containing protein</fullName>
    </recommendedName>
</protein>
<dbReference type="SMART" id="SM00612">
    <property type="entry name" value="Kelch"/>
    <property type="match status" value="8"/>
</dbReference>
<dbReference type="InterPro" id="IPR011333">
    <property type="entry name" value="SKP1/BTB/POZ_sf"/>
</dbReference>
<organism evidence="4 5">
    <name type="scientific">Porites evermanni</name>
    <dbReference type="NCBI Taxonomy" id="104178"/>
    <lineage>
        <taxon>Eukaryota</taxon>
        <taxon>Metazoa</taxon>
        <taxon>Cnidaria</taxon>
        <taxon>Anthozoa</taxon>
        <taxon>Hexacorallia</taxon>
        <taxon>Scleractinia</taxon>
        <taxon>Fungiina</taxon>
        <taxon>Poritidae</taxon>
        <taxon>Porites</taxon>
    </lineage>
</organism>
<dbReference type="SUPFAM" id="SSF117281">
    <property type="entry name" value="Kelch motif"/>
    <property type="match status" value="2"/>
</dbReference>
<dbReference type="PANTHER" id="PTHR45632">
    <property type="entry name" value="LD33804P"/>
    <property type="match status" value="1"/>
</dbReference>
<proteinExistence type="predicted"/>
<dbReference type="InterPro" id="IPR011705">
    <property type="entry name" value="BACK"/>
</dbReference>
<dbReference type="Gene3D" id="3.30.710.10">
    <property type="entry name" value="Potassium Channel Kv1.1, Chain A"/>
    <property type="match status" value="1"/>
</dbReference>
<dbReference type="EMBL" id="CALNXI010001635">
    <property type="protein sequence ID" value="CAH3173818.1"/>
    <property type="molecule type" value="Genomic_DNA"/>
</dbReference>
<feature type="domain" description="BTB" evidence="3">
    <location>
        <begin position="349"/>
        <end position="420"/>
    </location>
</feature>
<keyword evidence="5" id="KW-1185">Reference proteome</keyword>
<dbReference type="PANTHER" id="PTHR45632:SF30">
    <property type="entry name" value="BTB DOMAIN-CONTAINING PROTEIN"/>
    <property type="match status" value="1"/>
</dbReference>
<evidence type="ECO:0000313" key="5">
    <source>
        <dbReference type="Proteomes" id="UP001159427"/>
    </source>
</evidence>
<dbReference type="Pfam" id="PF24981">
    <property type="entry name" value="Beta-prop_ATRN-LZTR1"/>
    <property type="match status" value="1"/>
</dbReference>
<dbReference type="InterPro" id="IPR006652">
    <property type="entry name" value="Kelch_1"/>
</dbReference>
<evidence type="ECO:0000259" key="3">
    <source>
        <dbReference type="PROSITE" id="PS50097"/>
    </source>
</evidence>
<name>A0ABN8R7M3_9CNID</name>
<dbReference type="SMART" id="SM00875">
    <property type="entry name" value="BACK"/>
    <property type="match status" value="1"/>
</dbReference>
<keyword evidence="1" id="KW-0880">Kelch repeat</keyword>